<dbReference type="PANTHER" id="PTHR21180:SF32">
    <property type="entry name" value="ENDONUCLEASE_EXONUCLEASE_PHOSPHATASE FAMILY DOMAIN-CONTAINING PROTEIN 1"/>
    <property type="match status" value="1"/>
</dbReference>
<dbReference type="InterPro" id="IPR004509">
    <property type="entry name" value="Competence_ComEA_HhH"/>
</dbReference>
<dbReference type="InterPro" id="IPR010994">
    <property type="entry name" value="RuvA_2-like"/>
</dbReference>
<dbReference type="InterPro" id="IPR051675">
    <property type="entry name" value="Endo/Exo/Phosphatase_dom_1"/>
</dbReference>
<feature type="signal peptide" evidence="1">
    <location>
        <begin position="1"/>
        <end position="21"/>
    </location>
</feature>
<dbReference type="Pfam" id="PF12836">
    <property type="entry name" value="HHH_3"/>
    <property type="match status" value="1"/>
</dbReference>
<dbReference type="PANTHER" id="PTHR21180">
    <property type="entry name" value="ENDONUCLEASE/EXONUCLEASE/PHOSPHATASE FAMILY DOMAIN-CONTAINING PROTEIN 1"/>
    <property type="match status" value="1"/>
</dbReference>
<dbReference type="Proteomes" id="UP000288012">
    <property type="component" value="Unassembled WGS sequence"/>
</dbReference>
<keyword evidence="3" id="KW-1185">Reference proteome</keyword>
<organism evidence="2 3">
    <name type="scientific">Legionella septentrionalis</name>
    <dbReference type="NCBI Taxonomy" id="2498109"/>
    <lineage>
        <taxon>Bacteria</taxon>
        <taxon>Pseudomonadati</taxon>
        <taxon>Pseudomonadota</taxon>
        <taxon>Gammaproteobacteria</taxon>
        <taxon>Legionellales</taxon>
        <taxon>Legionellaceae</taxon>
        <taxon>Legionella</taxon>
    </lineage>
</organism>
<gene>
    <name evidence="2" type="ORF">EKM59_08965</name>
</gene>
<reference evidence="2 3" key="1">
    <citation type="submission" date="2018-12" db="EMBL/GenBank/DDBJ databases">
        <title>Legionella sp,whole genome shotgun sequence.</title>
        <authorList>
            <person name="Wu H."/>
        </authorList>
    </citation>
    <scope>NUCLEOTIDE SEQUENCE [LARGE SCALE GENOMIC DNA]</scope>
    <source>
        <strain evidence="3">km714</strain>
    </source>
</reference>
<dbReference type="AlphaFoldDB" id="A0A433JHU4"/>
<dbReference type="EMBL" id="RZGR01000028">
    <property type="protein sequence ID" value="RUQ84141.1"/>
    <property type="molecule type" value="Genomic_DNA"/>
</dbReference>
<dbReference type="SUPFAM" id="SSF47781">
    <property type="entry name" value="RuvA domain 2-like"/>
    <property type="match status" value="1"/>
</dbReference>
<dbReference type="GO" id="GO:0015628">
    <property type="term" value="P:protein secretion by the type II secretion system"/>
    <property type="evidence" value="ECO:0007669"/>
    <property type="project" value="TreeGrafter"/>
</dbReference>
<evidence type="ECO:0000313" key="3">
    <source>
        <dbReference type="Proteomes" id="UP000288012"/>
    </source>
</evidence>
<proteinExistence type="predicted"/>
<keyword evidence="1" id="KW-0732">Signal</keyword>
<dbReference type="RefSeq" id="WP_126954128.1">
    <property type="nucleotide sequence ID" value="NZ_RZGR01000028.1"/>
</dbReference>
<protein>
    <submittedName>
        <fullName evidence="2">Helix-hairpin-helix domain-containing protein</fullName>
    </submittedName>
</protein>
<accession>A0A433JHU4</accession>
<dbReference type="GO" id="GO:0015627">
    <property type="term" value="C:type II protein secretion system complex"/>
    <property type="evidence" value="ECO:0007669"/>
    <property type="project" value="TreeGrafter"/>
</dbReference>
<dbReference type="Gene3D" id="1.10.150.280">
    <property type="entry name" value="AF1531-like domain"/>
    <property type="match status" value="1"/>
</dbReference>
<evidence type="ECO:0000256" key="1">
    <source>
        <dbReference type="SAM" id="SignalP"/>
    </source>
</evidence>
<sequence length="107" mass="11830">MKASILAGLLSLFFIPNPLFAADKAVEKTLPPPIVQATKKIDLNKADAKELIHSVPGIGKKRAEAIVRYRDEHGIFHAVEDLAHVRGLGKQFVQKHLAQLQEVFVVQ</sequence>
<feature type="chain" id="PRO_5019361827" evidence="1">
    <location>
        <begin position="22"/>
        <end position="107"/>
    </location>
</feature>
<dbReference type="NCBIfam" id="TIGR00426">
    <property type="entry name" value="competence protein ComEA helix-hairpin-helix repeat region"/>
    <property type="match status" value="1"/>
</dbReference>
<evidence type="ECO:0000313" key="2">
    <source>
        <dbReference type="EMBL" id="RUQ84141.1"/>
    </source>
</evidence>
<name>A0A433JHU4_9GAMM</name>
<comment type="caution">
    <text evidence="2">The sequence shown here is derived from an EMBL/GenBank/DDBJ whole genome shotgun (WGS) entry which is preliminary data.</text>
</comment>